<sequence length="216" mass="25286">MRKLVRGEGPRCLSRYKHGVHKWSPQSPTALEREQVWECLQAMQDTRCAYCEADIRTSRHIEHFRQRDRYPKGTFEWINLFGSCCREDACGKFKDRCGAYEHAILVKPDVDNPDDYFIFVSDGTIVPRANLDDRSRHRAVETLRIFNLDAQNGALREMRREAVRPYLNTAQALMDMMDMPEEYSENDIQDFLEEEVQKIASLPFSTAIRHTLSIKH</sequence>
<reference evidence="1 2" key="1">
    <citation type="submission" date="2016-10" db="EMBL/GenBank/DDBJ databases">
        <authorList>
            <person name="Varghese N."/>
            <person name="Submissions S."/>
        </authorList>
    </citation>
    <scope>NUCLEOTIDE SEQUENCE [LARGE SCALE GENOMIC DNA]</scope>
    <source>
        <strain evidence="1 2">DSM 16733</strain>
    </source>
</reference>
<dbReference type="InterPro" id="IPR053575">
    <property type="entry name" value="Retron_Ec78_HNH_endo"/>
</dbReference>
<evidence type="ECO:0000313" key="2">
    <source>
        <dbReference type="Proteomes" id="UP000183772"/>
    </source>
</evidence>
<dbReference type="EMBL" id="LT629790">
    <property type="protein sequence ID" value="SDU72551.1"/>
    <property type="molecule type" value="Genomic_DNA"/>
</dbReference>
<accession>A0AAX2DHE5</accession>
<dbReference type="Proteomes" id="UP000183772">
    <property type="component" value="Chromosome I"/>
</dbReference>
<dbReference type="NCBIfam" id="NF041761">
    <property type="entry name" value="PtuB"/>
    <property type="match status" value="1"/>
</dbReference>
<dbReference type="AlphaFoldDB" id="A0AAX2DHE5"/>
<dbReference type="InterPro" id="IPR013467">
    <property type="entry name" value="HNH78-like"/>
</dbReference>
<evidence type="ECO:0000313" key="1">
    <source>
        <dbReference type="EMBL" id="SDU72551.1"/>
    </source>
</evidence>
<dbReference type="NCBIfam" id="TIGR02646">
    <property type="entry name" value="retron system putative HNH endonuclease"/>
    <property type="match status" value="1"/>
</dbReference>
<proteinExistence type="predicted"/>
<dbReference type="GeneID" id="76214814"/>
<gene>
    <name evidence="1" type="ORF">SAMN05216476_4810</name>
</gene>
<keyword evidence="2" id="KW-1185">Reference proteome</keyword>
<organism evidence="1 2">
    <name type="scientific">Pseudomonas mediterranea</name>
    <dbReference type="NCBI Taxonomy" id="183795"/>
    <lineage>
        <taxon>Bacteria</taxon>
        <taxon>Pseudomonadati</taxon>
        <taxon>Pseudomonadota</taxon>
        <taxon>Gammaproteobacteria</taxon>
        <taxon>Pseudomonadales</taxon>
        <taxon>Pseudomonadaceae</taxon>
        <taxon>Pseudomonas</taxon>
    </lineage>
</organism>
<protein>
    <submittedName>
        <fullName evidence="1">TIGR02646 family protein</fullName>
    </submittedName>
</protein>
<name>A0AAX2DHE5_9PSED</name>
<dbReference type="RefSeq" id="WP_047701686.1">
    <property type="nucleotide sequence ID" value="NZ_LT629790.1"/>
</dbReference>